<evidence type="ECO:0000259" key="1">
    <source>
        <dbReference type="Pfam" id="PF04233"/>
    </source>
</evidence>
<dbReference type="InterPro" id="IPR006528">
    <property type="entry name" value="Phage_head_morphogenesis_dom"/>
</dbReference>
<gene>
    <name evidence="2" type="ORF">ARTV_2531</name>
</gene>
<organism evidence="2">
    <name type="scientific">Arsenophonus endosymbiont of Trialeurodes vaporariorum</name>
    <dbReference type="NCBI Taxonomy" id="235567"/>
    <lineage>
        <taxon>Bacteria</taxon>
        <taxon>Pseudomonadati</taxon>
        <taxon>Pseudomonadota</taxon>
        <taxon>Gammaproteobacteria</taxon>
        <taxon>Enterobacterales</taxon>
        <taxon>Morganellaceae</taxon>
        <taxon>Arsenophonus</taxon>
    </lineage>
</organism>
<sequence length="64" mass="6925">MIANSGKVTASRAKMIARTELGRATQALTQARALAIGSTGYIWRTAHDGDVRPSHKKLEGQFID</sequence>
<dbReference type="Pfam" id="PF04233">
    <property type="entry name" value="Phage_Mu_F"/>
    <property type="match status" value="1"/>
</dbReference>
<name>A0A3B0MF58_9GAMM</name>
<evidence type="ECO:0000313" key="2">
    <source>
        <dbReference type="EMBL" id="SSW96217.1"/>
    </source>
</evidence>
<reference evidence="2" key="1">
    <citation type="submission" date="2018-04" db="EMBL/GenBank/DDBJ databases">
        <authorList>
            <person name="Go L.Y."/>
            <person name="Mitchell J.A."/>
        </authorList>
    </citation>
    <scope>NUCLEOTIDE SEQUENCE</scope>
    <source>
        <strain evidence="2">ARTV</strain>
    </source>
</reference>
<accession>A0A3B0MF58</accession>
<feature type="domain" description="Phage head morphogenesis" evidence="1">
    <location>
        <begin position="5"/>
        <end position="63"/>
    </location>
</feature>
<proteinExistence type="predicted"/>
<dbReference type="AlphaFoldDB" id="A0A3B0MF58"/>
<dbReference type="EMBL" id="UFQR01000011">
    <property type="protein sequence ID" value="SSW96217.1"/>
    <property type="molecule type" value="Genomic_DNA"/>
</dbReference>
<protein>
    <recommendedName>
        <fullName evidence="1">Phage head morphogenesis domain-containing protein</fullName>
    </recommendedName>
</protein>